<sequence>MKKPIFMSKIHVFVFLLILVLSGCKEETAMSSMTGYGGVKLQLRSMNYEGLSEDVENASRAGGGYDTLFVSVCDESGLVLSSVKWNYDRNTSSLRLEGLHEGSYRLSVMGVRGDISRDGVRVNSLSRADEEWFSFPAKVAPLEAEYYYSSTPLEVTVSGGQEQVTTSEEIVQYPICSRLSFGFAFASTDVERMAVARKVQLQGLSLASSLSASGEWSGYGEASDLELSLDSVAAFRLPPLNPAVHAEGTVDVETRHFLGVRTCLEYPFVLESLKAGVSVPVMTKVVHPDDRQAAVYIASADFSEVHTSRILADDEPWQVYTDRSQRSFNTSNPLQTQITSEGKLHMRFYSPRGLGKVTVRALFPGKEEAVDVAYLDTVPPFVDLERELPLAERSALCRTASGRLVEWERMNPEEMAQAQISLHSDDPYWEKLGAIRHGWTIYWGLYGGDPTRPDGGPVGNWMGIRPVHCRESIALFLNFTYMIDTPEHEQILRENEDILYGNGGPTDRVTADKVLAQMRQSRTLCVGLVYSGNGVLGLGGGSTFGAYQQAWLQHYWNTYSCEIMFHELGHVMGYSHSSSFTYGPWAQQLMNNFYVTHLKDFPIDSPRYLESSSNATLYR</sequence>
<organism evidence="1 2">
    <name type="scientific">Phocaeicola coprophilus</name>
    <dbReference type="NCBI Taxonomy" id="387090"/>
    <lineage>
        <taxon>Bacteria</taxon>
        <taxon>Pseudomonadati</taxon>
        <taxon>Bacteroidota</taxon>
        <taxon>Bacteroidia</taxon>
        <taxon>Bacteroidales</taxon>
        <taxon>Bacteroidaceae</taxon>
        <taxon>Phocaeicola</taxon>
    </lineage>
</organism>
<comment type="caution">
    <text evidence="1">The sequence shown here is derived from an EMBL/GenBank/DDBJ whole genome shotgun (WGS) entry which is preliminary data.</text>
</comment>
<evidence type="ECO:0000313" key="2">
    <source>
        <dbReference type="Proteomes" id="UP000283855"/>
    </source>
</evidence>
<proteinExistence type="predicted"/>
<gene>
    <name evidence="1" type="ORF">DW921_01455</name>
</gene>
<evidence type="ECO:0000313" key="1">
    <source>
        <dbReference type="EMBL" id="RHA78641.1"/>
    </source>
</evidence>
<dbReference type="Proteomes" id="UP000283855">
    <property type="component" value="Unassembled WGS sequence"/>
</dbReference>
<protein>
    <submittedName>
        <fullName evidence="1">Uncharacterized protein</fullName>
    </submittedName>
</protein>
<dbReference type="AlphaFoldDB" id="A0A413T4J7"/>
<reference evidence="1 2" key="1">
    <citation type="submission" date="2018-08" db="EMBL/GenBank/DDBJ databases">
        <title>A genome reference for cultivated species of the human gut microbiota.</title>
        <authorList>
            <person name="Zou Y."/>
            <person name="Xue W."/>
            <person name="Luo G."/>
        </authorList>
    </citation>
    <scope>NUCLEOTIDE SEQUENCE [LARGE SCALE GENOMIC DNA]</scope>
    <source>
        <strain evidence="1 2">AM42-38</strain>
    </source>
</reference>
<name>A0A413T4J7_9BACT</name>
<accession>A0A413T4J7</accession>
<dbReference type="PROSITE" id="PS51257">
    <property type="entry name" value="PROKAR_LIPOPROTEIN"/>
    <property type="match status" value="1"/>
</dbReference>
<dbReference type="SUPFAM" id="SSF55486">
    <property type="entry name" value="Metalloproteases ('zincins'), catalytic domain"/>
    <property type="match status" value="1"/>
</dbReference>
<dbReference type="EMBL" id="QSFT01000002">
    <property type="protein sequence ID" value="RHA78641.1"/>
    <property type="molecule type" value="Genomic_DNA"/>
</dbReference>